<name>A0A1G8YPP5_9GAMM</name>
<comment type="similarity">
    <text evidence="1">Belongs to the NAD(P)-dependent epimerase/dehydratase family. SDR39U1 subfamily.</text>
</comment>
<dbReference type="Proteomes" id="UP000199527">
    <property type="component" value="Unassembled WGS sequence"/>
</dbReference>
<dbReference type="EMBL" id="FNEM01000018">
    <property type="protein sequence ID" value="SDK04741.1"/>
    <property type="molecule type" value="Genomic_DNA"/>
</dbReference>
<keyword evidence="5" id="KW-1185">Reference proteome</keyword>
<dbReference type="InterPro" id="IPR001509">
    <property type="entry name" value="Epimerase_deHydtase"/>
</dbReference>
<feature type="domain" description="NAD-dependent epimerase/dehydratase" evidence="2">
    <location>
        <begin position="3"/>
        <end position="222"/>
    </location>
</feature>
<dbReference type="OrthoDB" id="9801773at2"/>
<dbReference type="Pfam" id="PF01370">
    <property type="entry name" value="Epimerase"/>
    <property type="match status" value="1"/>
</dbReference>
<dbReference type="AlphaFoldDB" id="A0A1G8YPP5"/>
<protein>
    <recommendedName>
        <fullName evidence="6">TIGR01777 family protein</fullName>
    </recommendedName>
</protein>
<dbReference type="RefSeq" id="WP_090367421.1">
    <property type="nucleotide sequence ID" value="NZ_FNEM01000018.1"/>
</dbReference>
<dbReference type="InterPro" id="IPR036291">
    <property type="entry name" value="NAD(P)-bd_dom_sf"/>
</dbReference>
<reference evidence="5" key="1">
    <citation type="submission" date="2016-10" db="EMBL/GenBank/DDBJ databases">
        <authorList>
            <person name="Varghese N."/>
            <person name="Submissions S."/>
        </authorList>
    </citation>
    <scope>NUCLEOTIDE SEQUENCE [LARGE SCALE GENOMIC DNA]</scope>
    <source>
        <strain evidence="5">DSM 23317</strain>
    </source>
</reference>
<accession>A0A1G8YPP5</accession>
<dbReference type="Pfam" id="PF08338">
    <property type="entry name" value="DUF1731"/>
    <property type="match status" value="1"/>
</dbReference>
<dbReference type="SUPFAM" id="SSF51735">
    <property type="entry name" value="NAD(P)-binding Rossmann-fold domains"/>
    <property type="match status" value="1"/>
</dbReference>
<evidence type="ECO:0000256" key="1">
    <source>
        <dbReference type="ARBA" id="ARBA00009353"/>
    </source>
</evidence>
<dbReference type="InterPro" id="IPR013549">
    <property type="entry name" value="DUF1731"/>
</dbReference>
<dbReference type="InterPro" id="IPR010099">
    <property type="entry name" value="SDR39U1"/>
</dbReference>
<dbReference type="NCBIfam" id="TIGR01777">
    <property type="entry name" value="yfcH"/>
    <property type="match status" value="1"/>
</dbReference>
<organism evidence="4 5">
    <name type="scientific">Ferrimonas sediminum</name>
    <dbReference type="NCBI Taxonomy" id="718193"/>
    <lineage>
        <taxon>Bacteria</taxon>
        <taxon>Pseudomonadati</taxon>
        <taxon>Pseudomonadota</taxon>
        <taxon>Gammaproteobacteria</taxon>
        <taxon>Alteromonadales</taxon>
        <taxon>Ferrimonadaceae</taxon>
        <taxon>Ferrimonas</taxon>
    </lineage>
</organism>
<evidence type="ECO:0000259" key="3">
    <source>
        <dbReference type="Pfam" id="PF08338"/>
    </source>
</evidence>
<dbReference type="CDD" id="cd05242">
    <property type="entry name" value="SDR_a8"/>
    <property type="match status" value="1"/>
</dbReference>
<proteinExistence type="inferred from homology"/>
<evidence type="ECO:0000313" key="5">
    <source>
        <dbReference type="Proteomes" id="UP000199527"/>
    </source>
</evidence>
<dbReference type="PANTHER" id="PTHR11092">
    <property type="entry name" value="SUGAR NUCLEOTIDE EPIMERASE RELATED"/>
    <property type="match status" value="1"/>
</dbReference>
<dbReference type="PANTHER" id="PTHR11092:SF0">
    <property type="entry name" value="EPIMERASE FAMILY PROTEIN SDR39U1"/>
    <property type="match status" value="1"/>
</dbReference>
<feature type="domain" description="DUF1731" evidence="3">
    <location>
        <begin position="251"/>
        <end position="297"/>
    </location>
</feature>
<evidence type="ECO:0000313" key="4">
    <source>
        <dbReference type="EMBL" id="SDK04741.1"/>
    </source>
</evidence>
<gene>
    <name evidence="4" type="ORF">SAMN04488540_1185</name>
</gene>
<dbReference type="Gene3D" id="3.40.50.720">
    <property type="entry name" value="NAD(P)-binding Rossmann-like Domain"/>
    <property type="match status" value="1"/>
</dbReference>
<sequence length="299" mass="32475">MKIVISGGSGFVGKQLLKQLQPNHQLVVISRNPDATKQRLRQQGIEAECIDIDGLVWQTGIDAVINLAGEPIADKRWSSAQKHRICDSRWRITQALSDWILAQASPPSVFISASAIGIYGNDSQAVDENTPLMVNDADFAQKVCHTWETLALQAQGHTRVCLLRIGLVLGEGGALKKMLPAFRAGLGGPIGSGEQMMSWIHIDDLVAAIGFLLINPESRGVYNGTAPLPVSNRLFTRTLGKVLHRPAVIPVPAIALKIGLGEMSQLLLEGQRVLPSRLQHDGFEFHYPGLEGALTHLLQ</sequence>
<evidence type="ECO:0000259" key="2">
    <source>
        <dbReference type="Pfam" id="PF01370"/>
    </source>
</evidence>
<evidence type="ECO:0008006" key="6">
    <source>
        <dbReference type="Google" id="ProtNLM"/>
    </source>
</evidence>